<dbReference type="GO" id="GO:0006974">
    <property type="term" value="P:DNA damage response"/>
    <property type="evidence" value="ECO:0007669"/>
    <property type="project" value="InterPro"/>
</dbReference>
<proteinExistence type="predicted"/>
<dbReference type="GO" id="GO:0010113">
    <property type="term" value="P:negative regulation of systemic acquired resistance"/>
    <property type="evidence" value="ECO:0007669"/>
    <property type="project" value="TreeGrafter"/>
</dbReference>
<sequence length="230" mass="26080">MGFLQLMQELGEVANEGNLQALEIKSLRNMLLFQYLINALEGDFLPRNRVYEETMNWTHLRESLLNLLLSTRKINYKGLMKDCLTIMCGLFDVSAGISEDLESPDNAAAKLSHNDNTASALALFELGSNACFALQKLLIMIMDLDMSRKKADMQGSTTRADGVRTPLMEIILDEITYDTDMLSPFLKVFNEPKWKLEIILQYFSKYTPDCPPALGDQMVLPRMQQHSVES</sequence>
<accession>A0A6N2KEQ7</accession>
<reference evidence="1" key="1">
    <citation type="submission" date="2019-03" db="EMBL/GenBank/DDBJ databases">
        <authorList>
            <person name="Mank J."/>
            <person name="Almeida P."/>
        </authorList>
    </citation>
    <scope>NUCLEOTIDE SEQUENCE</scope>
    <source>
        <strain evidence="1">78183</strain>
    </source>
</reference>
<organism evidence="1">
    <name type="scientific">Salix viminalis</name>
    <name type="common">Common osier</name>
    <name type="synonym">Basket willow</name>
    <dbReference type="NCBI Taxonomy" id="40686"/>
    <lineage>
        <taxon>Eukaryota</taxon>
        <taxon>Viridiplantae</taxon>
        <taxon>Streptophyta</taxon>
        <taxon>Embryophyta</taxon>
        <taxon>Tracheophyta</taxon>
        <taxon>Spermatophyta</taxon>
        <taxon>Magnoliopsida</taxon>
        <taxon>eudicotyledons</taxon>
        <taxon>Gunneridae</taxon>
        <taxon>Pentapetalae</taxon>
        <taxon>rosids</taxon>
        <taxon>fabids</taxon>
        <taxon>Malpighiales</taxon>
        <taxon>Salicaceae</taxon>
        <taxon>Saliceae</taxon>
        <taxon>Salix</taxon>
    </lineage>
</organism>
<dbReference type="AlphaFoldDB" id="A0A6N2KEQ7"/>
<dbReference type="GO" id="GO:0000976">
    <property type="term" value="F:transcription cis-regulatory region binding"/>
    <property type="evidence" value="ECO:0007669"/>
    <property type="project" value="TreeGrafter"/>
</dbReference>
<dbReference type="InterPro" id="IPR034561">
    <property type="entry name" value="SNI1"/>
</dbReference>
<name>A0A6N2KEQ7_SALVM</name>
<dbReference type="GO" id="GO:0045892">
    <property type="term" value="P:negative regulation of DNA-templated transcription"/>
    <property type="evidence" value="ECO:0007669"/>
    <property type="project" value="InterPro"/>
</dbReference>
<protein>
    <submittedName>
        <fullName evidence="1">Uncharacterized protein</fullName>
    </submittedName>
</protein>
<dbReference type="EMBL" id="CAADRP010000335">
    <property type="protein sequence ID" value="VFU26855.1"/>
    <property type="molecule type" value="Genomic_DNA"/>
</dbReference>
<gene>
    <name evidence="1" type="ORF">SVIM_LOCUS76368</name>
</gene>
<dbReference type="GO" id="GO:0005634">
    <property type="term" value="C:nucleus"/>
    <property type="evidence" value="ECO:0007669"/>
    <property type="project" value="InterPro"/>
</dbReference>
<evidence type="ECO:0000313" key="1">
    <source>
        <dbReference type="EMBL" id="VFU26855.1"/>
    </source>
</evidence>
<dbReference type="GO" id="GO:0030915">
    <property type="term" value="C:Smc5-Smc6 complex"/>
    <property type="evidence" value="ECO:0007669"/>
    <property type="project" value="InterPro"/>
</dbReference>
<dbReference type="PANTHER" id="PTHR37243:SF2">
    <property type="entry name" value="NEGATIVE REGULATOR OF SYSTEMIC ACQUIRED RESISTANCE SNI1"/>
    <property type="match status" value="1"/>
</dbReference>
<dbReference type="PANTHER" id="PTHR37243">
    <property type="entry name" value="NEGATIVE REGULATOR OF SYSTEMIC ACQUIRED RESISTANCE SNI1"/>
    <property type="match status" value="1"/>
</dbReference>